<dbReference type="PANTHER" id="PTHR43133">
    <property type="entry name" value="RNA POLYMERASE ECF-TYPE SIGMA FACTO"/>
    <property type="match status" value="1"/>
</dbReference>
<dbReference type="GO" id="GO:0016987">
    <property type="term" value="F:sigma factor activity"/>
    <property type="evidence" value="ECO:0007669"/>
    <property type="project" value="UniProtKB-KW"/>
</dbReference>
<dbReference type="PANTHER" id="PTHR43133:SF8">
    <property type="entry name" value="RNA POLYMERASE SIGMA FACTOR HI_1459-RELATED"/>
    <property type="match status" value="1"/>
</dbReference>
<dbReference type="InterPro" id="IPR013325">
    <property type="entry name" value="RNA_pol_sigma_r2"/>
</dbReference>
<evidence type="ECO:0000259" key="6">
    <source>
        <dbReference type="Pfam" id="PF04542"/>
    </source>
</evidence>
<organism evidence="8 9">
    <name type="scientific">Bacteroides reticulotermitis</name>
    <dbReference type="NCBI Taxonomy" id="1133319"/>
    <lineage>
        <taxon>Bacteria</taxon>
        <taxon>Pseudomonadati</taxon>
        <taxon>Bacteroidota</taxon>
        <taxon>Bacteroidia</taxon>
        <taxon>Bacteroidales</taxon>
        <taxon>Bacteroidaceae</taxon>
        <taxon>Bacteroides</taxon>
    </lineage>
</organism>
<dbReference type="InterPro" id="IPR014284">
    <property type="entry name" value="RNA_pol_sigma-70_dom"/>
</dbReference>
<evidence type="ECO:0000256" key="3">
    <source>
        <dbReference type="ARBA" id="ARBA00023082"/>
    </source>
</evidence>
<dbReference type="RefSeq" id="WP_183207582.1">
    <property type="nucleotide sequence ID" value="NZ_JACIER010000001.1"/>
</dbReference>
<dbReference type="SUPFAM" id="SSF88659">
    <property type="entry name" value="Sigma3 and sigma4 domains of RNA polymerase sigma factors"/>
    <property type="match status" value="1"/>
</dbReference>
<proteinExistence type="inferred from homology"/>
<dbReference type="InterPro" id="IPR007627">
    <property type="entry name" value="RNA_pol_sigma70_r2"/>
</dbReference>
<dbReference type="GO" id="GO:0003677">
    <property type="term" value="F:DNA binding"/>
    <property type="evidence" value="ECO:0007669"/>
    <property type="project" value="UniProtKB-KW"/>
</dbReference>
<dbReference type="InterPro" id="IPR039425">
    <property type="entry name" value="RNA_pol_sigma-70-like"/>
</dbReference>
<keyword evidence="9" id="KW-1185">Reference proteome</keyword>
<dbReference type="Pfam" id="PF04542">
    <property type="entry name" value="Sigma70_r2"/>
    <property type="match status" value="1"/>
</dbReference>
<dbReference type="Gene3D" id="1.10.1740.10">
    <property type="match status" value="1"/>
</dbReference>
<evidence type="ECO:0000256" key="2">
    <source>
        <dbReference type="ARBA" id="ARBA00023015"/>
    </source>
</evidence>
<dbReference type="NCBIfam" id="TIGR02937">
    <property type="entry name" value="sigma70-ECF"/>
    <property type="match status" value="1"/>
</dbReference>
<accession>A0A840CYR0</accession>
<dbReference type="Pfam" id="PF08281">
    <property type="entry name" value="Sigma70_r4_2"/>
    <property type="match status" value="1"/>
</dbReference>
<protein>
    <submittedName>
        <fullName evidence="8">RNA polymerase sigma-70 factor (ECF subfamily)</fullName>
    </submittedName>
</protein>
<evidence type="ECO:0000259" key="7">
    <source>
        <dbReference type="Pfam" id="PF08281"/>
    </source>
</evidence>
<dbReference type="InterPro" id="IPR013324">
    <property type="entry name" value="RNA_pol_sigma_r3/r4-like"/>
</dbReference>
<dbReference type="EMBL" id="JACIER010000001">
    <property type="protein sequence ID" value="MBB4042554.1"/>
    <property type="molecule type" value="Genomic_DNA"/>
</dbReference>
<gene>
    <name evidence="8" type="ORF">GGR06_000313</name>
</gene>
<feature type="domain" description="RNA polymerase sigma factor 70 region 4 type 2" evidence="7">
    <location>
        <begin position="124"/>
        <end position="174"/>
    </location>
</feature>
<dbReference type="GO" id="GO:0006352">
    <property type="term" value="P:DNA-templated transcription initiation"/>
    <property type="evidence" value="ECO:0007669"/>
    <property type="project" value="InterPro"/>
</dbReference>
<comment type="similarity">
    <text evidence="1">Belongs to the sigma-70 factor family. ECF subfamily.</text>
</comment>
<dbReference type="SUPFAM" id="SSF88946">
    <property type="entry name" value="Sigma2 domain of RNA polymerase sigma factors"/>
    <property type="match status" value="1"/>
</dbReference>
<dbReference type="Proteomes" id="UP000560658">
    <property type="component" value="Unassembled WGS sequence"/>
</dbReference>
<feature type="domain" description="RNA polymerase sigma-70 region 2" evidence="6">
    <location>
        <begin position="25"/>
        <end position="92"/>
    </location>
</feature>
<comment type="caution">
    <text evidence="8">The sequence shown here is derived from an EMBL/GenBank/DDBJ whole genome shotgun (WGS) entry which is preliminary data.</text>
</comment>
<name>A0A840CYR0_9BACE</name>
<dbReference type="Gene3D" id="1.10.10.10">
    <property type="entry name" value="Winged helix-like DNA-binding domain superfamily/Winged helix DNA-binding domain"/>
    <property type="match status" value="1"/>
</dbReference>
<keyword evidence="2" id="KW-0805">Transcription regulation</keyword>
<evidence type="ECO:0000256" key="5">
    <source>
        <dbReference type="ARBA" id="ARBA00023163"/>
    </source>
</evidence>
<evidence type="ECO:0000256" key="1">
    <source>
        <dbReference type="ARBA" id="ARBA00010641"/>
    </source>
</evidence>
<keyword evidence="3" id="KW-0731">Sigma factor</keyword>
<keyword evidence="5" id="KW-0804">Transcription</keyword>
<reference evidence="8" key="1">
    <citation type="submission" date="2020-08" db="EMBL/GenBank/DDBJ databases">
        <title>Genomic Encyclopedia of Type Strains, Phase IV (KMG-IV): sequencing the most valuable type-strain genomes for metagenomic binning, comparative biology and taxonomic classification.</title>
        <authorList>
            <person name="Goeker M."/>
        </authorList>
    </citation>
    <scope>NUCLEOTIDE SEQUENCE [LARGE SCALE GENOMIC DNA]</scope>
    <source>
        <strain evidence="8">DSM 105720</strain>
    </source>
</reference>
<dbReference type="AlphaFoldDB" id="A0A840CYR0"/>
<dbReference type="InterPro" id="IPR013249">
    <property type="entry name" value="RNA_pol_sigma70_r4_t2"/>
</dbReference>
<evidence type="ECO:0000313" key="8">
    <source>
        <dbReference type="EMBL" id="MBB4042554.1"/>
    </source>
</evidence>
<evidence type="ECO:0000256" key="4">
    <source>
        <dbReference type="ARBA" id="ARBA00023125"/>
    </source>
</evidence>
<keyword evidence="4" id="KW-0238">DNA-binding</keyword>
<dbReference type="InterPro" id="IPR036388">
    <property type="entry name" value="WH-like_DNA-bd_sf"/>
</dbReference>
<evidence type="ECO:0000313" key="9">
    <source>
        <dbReference type="Proteomes" id="UP000560658"/>
    </source>
</evidence>
<sequence>MITQEQIGNLIERSKADDRKAFAQLILEFQERVFRLAFRLLCQDEEARDMTQEVFIKIWLSLDKYDSTYRFSTWLYRVTCNMCYDRLRALQRSPFNYAVEDAKTCNVASRDDIEERMINRELKELILRFTEELSPKQKIVFTLRDVEELEVSEVILITGMTGVEIKQNLYHARKIIRSKINQINAGL</sequence>